<organism evidence="1 2">
    <name type="scientific">Candidatus Korobacter versatilis</name>
    <dbReference type="NCBI Taxonomy" id="658062"/>
    <lineage>
        <taxon>Bacteria</taxon>
        <taxon>Pseudomonadati</taxon>
        <taxon>Acidobacteriota</taxon>
        <taxon>Terriglobia</taxon>
        <taxon>Terriglobales</taxon>
        <taxon>Candidatus Korobacteraceae</taxon>
        <taxon>Candidatus Korobacter</taxon>
    </lineage>
</organism>
<accession>A0A932A8T5</accession>
<dbReference type="AlphaFoldDB" id="A0A932A8T5"/>
<gene>
    <name evidence="1" type="ORF">HYX28_05250</name>
</gene>
<reference evidence="1" key="1">
    <citation type="submission" date="2020-07" db="EMBL/GenBank/DDBJ databases">
        <title>Huge and variable diversity of episymbiotic CPR bacteria and DPANN archaea in groundwater ecosystems.</title>
        <authorList>
            <person name="He C.Y."/>
            <person name="Keren R."/>
            <person name="Whittaker M."/>
            <person name="Farag I.F."/>
            <person name="Doudna J."/>
            <person name="Cate J.H.D."/>
            <person name="Banfield J.F."/>
        </authorList>
    </citation>
    <scope>NUCLEOTIDE SEQUENCE</scope>
    <source>
        <strain evidence="1">NC_groundwater_580_Pr5_B-0.1um_64_19</strain>
    </source>
</reference>
<dbReference type="Proteomes" id="UP000779809">
    <property type="component" value="Unassembled WGS sequence"/>
</dbReference>
<sequence>MNLDNELWVAAALLHKREPEREALQVSQIRSELSRINPSRSKQRAVYAYLSDHCVANKKRGRNSIGARIFVDVGYGLRRLYRPGDPTSPDRIHGKYKPERSEIPGRFWPLLDWYEAEYLRRGPHVTSAARSAEGMLPEGRAKDWLQFVGYINAHDLQLMKSAIEEDFEIVHPE</sequence>
<proteinExistence type="predicted"/>
<protein>
    <submittedName>
        <fullName evidence="1">Uncharacterized protein</fullName>
    </submittedName>
</protein>
<evidence type="ECO:0000313" key="1">
    <source>
        <dbReference type="EMBL" id="MBI2678166.1"/>
    </source>
</evidence>
<evidence type="ECO:0000313" key="2">
    <source>
        <dbReference type="Proteomes" id="UP000779809"/>
    </source>
</evidence>
<comment type="caution">
    <text evidence="1">The sequence shown here is derived from an EMBL/GenBank/DDBJ whole genome shotgun (WGS) entry which is preliminary data.</text>
</comment>
<dbReference type="EMBL" id="JACPNR010000006">
    <property type="protein sequence ID" value="MBI2678166.1"/>
    <property type="molecule type" value="Genomic_DNA"/>
</dbReference>
<name>A0A932A8T5_9BACT</name>